<dbReference type="GO" id="GO:0003677">
    <property type="term" value="F:DNA binding"/>
    <property type="evidence" value="ECO:0007669"/>
    <property type="project" value="UniProtKB-KW"/>
</dbReference>
<dbReference type="InterPro" id="IPR000524">
    <property type="entry name" value="Tscrpt_reg_HTH_GntR"/>
</dbReference>
<dbReference type="PROSITE" id="PS50949">
    <property type="entry name" value="HTH_GNTR"/>
    <property type="match status" value="1"/>
</dbReference>
<dbReference type="InterPro" id="IPR036390">
    <property type="entry name" value="WH_DNA-bd_sf"/>
</dbReference>
<evidence type="ECO:0000256" key="3">
    <source>
        <dbReference type="ARBA" id="ARBA00023163"/>
    </source>
</evidence>
<reference evidence="6" key="3">
    <citation type="journal article" date="2022" name="Int. J. Syst. Evol. Microbiol.">
        <title>Caproicibacterium lactatifermentans sp. nov., isolated from pit clay used for the production of Chinese strong aroma-type liquor.</title>
        <authorList>
            <person name="Wang H."/>
            <person name="Gu Y."/>
            <person name="Zhao D."/>
            <person name="Qiao Z."/>
            <person name="Zheng J."/>
            <person name="Gao J."/>
            <person name="Ren C."/>
            <person name="Xu Y."/>
        </authorList>
    </citation>
    <scope>NUCLEOTIDE SEQUENCE</scope>
    <source>
        <strain evidence="6">JNU-WLY1368</strain>
    </source>
</reference>
<dbReference type="InterPro" id="IPR036388">
    <property type="entry name" value="WH-like_DNA-bd_sf"/>
</dbReference>
<dbReference type="CDD" id="cd07377">
    <property type="entry name" value="WHTH_GntR"/>
    <property type="match status" value="1"/>
</dbReference>
<dbReference type="Gene3D" id="1.10.10.10">
    <property type="entry name" value="Winged helix-like DNA-binding domain superfamily/Winged helix DNA-binding domain"/>
    <property type="match status" value="1"/>
</dbReference>
<dbReference type="Proteomes" id="UP000509623">
    <property type="component" value="Chromosome"/>
</dbReference>
<dbReference type="SMART" id="SM00345">
    <property type="entry name" value="HTH_GNTR"/>
    <property type="match status" value="1"/>
</dbReference>
<dbReference type="GO" id="GO:0003700">
    <property type="term" value="F:DNA-binding transcription factor activity"/>
    <property type="evidence" value="ECO:0007669"/>
    <property type="project" value="InterPro"/>
</dbReference>
<accession>A0A859DRV4</accession>
<organism evidence="5 7">
    <name type="scientific">Caproicibacterium lactatifermentans</name>
    <dbReference type="NCBI Taxonomy" id="2666138"/>
    <lineage>
        <taxon>Bacteria</taxon>
        <taxon>Bacillati</taxon>
        <taxon>Bacillota</taxon>
        <taxon>Clostridia</taxon>
        <taxon>Eubacteriales</taxon>
        <taxon>Oscillospiraceae</taxon>
        <taxon>Caproicibacterium</taxon>
    </lineage>
</organism>
<dbReference type="Pfam" id="PF00392">
    <property type="entry name" value="GntR"/>
    <property type="match status" value="1"/>
</dbReference>
<dbReference type="PANTHER" id="PTHR38445:SF6">
    <property type="entry name" value="GNTR-FAMILY TRANSCRIPTIONAL REGULATOR"/>
    <property type="match status" value="1"/>
</dbReference>
<dbReference type="PRINTS" id="PR00035">
    <property type="entry name" value="HTHGNTR"/>
</dbReference>
<keyword evidence="3" id="KW-0804">Transcription</keyword>
<evidence type="ECO:0000259" key="4">
    <source>
        <dbReference type="PROSITE" id="PS50949"/>
    </source>
</evidence>
<dbReference type="KEGG" id="clf:GJQ69_02880"/>
<keyword evidence="8" id="KW-1185">Reference proteome</keyword>
<dbReference type="RefSeq" id="WP_086036229.1">
    <property type="nucleotide sequence ID" value="NZ_CP046051.1"/>
</dbReference>
<keyword evidence="1" id="KW-0805">Transcription regulation</keyword>
<feature type="domain" description="HTH gntR-type" evidence="4">
    <location>
        <begin position="9"/>
        <end position="77"/>
    </location>
</feature>
<reference evidence="6" key="2">
    <citation type="journal article" date="2021" name="Appl. Environ. Microbiol.">
        <title>Adaptability of a Caproate-Producing Bacterium Contributes to Its Dominance in an Anaerobic Fermentation System.</title>
        <authorList>
            <person name="Wang H."/>
            <person name="Gu Y."/>
            <person name="Zhou W."/>
            <person name="Zhao D."/>
            <person name="Qiao Z."/>
            <person name="Zheng J."/>
            <person name="Gao J."/>
            <person name="Chen X."/>
            <person name="Ren C."/>
            <person name="Xu Y."/>
        </authorList>
    </citation>
    <scope>NUCLEOTIDE SEQUENCE</scope>
    <source>
        <strain evidence="6">JNU-WLY1368</strain>
    </source>
</reference>
<dbReference type="SUPFAM" id="SSF46785">
    <property type="entry name" value="Winged helix' DNA-binding domain"/>
    <property type="match status" value="1"/>
</dbReference>
<dbReference type="Proteomes" id="UP000501316">
    <property type="component" value="Chromosome"/>
</dbReference>
<gene>
    <name evidence="5" type="ORF">GJQ69_02880</name>
    <name evidence="6" type="ORF">GKP14_01485</name>
</gene>
<dbReference type="EMBL" id="CP046161">
    <property type="protein sequence ID" value="QKO29799.1"/>
    <property type="molecule type" value="Genomic_DNA"/>
</dbReference>
<keyword evidence="2" id="KW-0238">DNA-binding</keyword>
<protein>
    <submittedName>
        <fullName evidence="5">GntR family transcriptional regulator</fullName>
    </submittedName>
</protein>
<evidence type="ECO:0000313" key="6">
    <source>
        <dbReference type="EMBL" id="QKO29799.1"/>
    </source>
</evidence>
<dbReference type="EMBL" id="CP046051">
    <property type="protein sequence ID" value="QKN23522.1"/>
    <property type="molecule type" value="Genomic_DNA"/>
</dbReference>
<evidence type="ECO:0000313" key="5">
    <source>
        <dbReference type="EMBL" id="QKN23522.1"/>
    </source>
</evidence>
<evidence type="ECO:0000256" key="1">
    <source>
        <dbReference type="ARBA" id="ARBA00023015"/>
    </source>
</evidence>
<sequence length="125" mass="14141">MAWQFSSDRPIYTQLADQIKLRVVSGRYPAGSKLPSVRELAAEAAVNPNTMQRALSQLETEGLLFTQRTSGRFVTDKEETIMDLKSSLAQKVIQEFLQKMESLGFTQEDAAQMVQKAEKREREVS</sequence>
<evidence type="ECO:0000256" key="2">
    <source>
        <dbReference type="ARBA" id="ARBA00023125"/>
    </source>
</evidence>
<name>A0A859DRV4_9FIRM</name>
<dbReference type="AlphaFoldDB" id="A0A859DRV4"/>
<proteinExistence type="predicted"/>
<dbReference type="PANTHER" id="PTHR38445">
    <property type="entry name" value="HTH-TYPE TRANSCRIPTIONAL REPRESSOR YTRA"/>
    <property type="match status" value="1"/>
</dbReference>
<reference evidence="7 8" key="1">
    <citation type="submission" date="2019-11" db="EMBL/GenBank/DDBJ databases">
        <authorList>
            <person name="Ren C."/>
            <person name="Wang H."/>
            <person name="Xu Y."/>
        </authorList>
    </citation>
    <scope>NUCLEOTIDE SEQUENCE [LARGE SCALE GENOMIC DNA]</scope>
    <source>
        <strain evidence="8">JNU-WLY1368</strain>
        <strain evidence="5 7">LBM 19010</strain>
    </source>
</reference>
<evidence type="ECO:0000313" key="8">
    <source>
        <dbReference type="Proteomes" id="UP000509623"/>
    </source>
</evidence>
<evidence type="ECO:0000313" key="7">
    <source>
        <dbReference type="Proteomes" id="UP000501316"/>
    </source>
</evidence>